<name>G0S0J1_CHATD</name>
<evidence type="ECO:0000256" key="4">
    <source>
        <dbReference type="ARBA" id="ARBA00022729"/>
    </source>
</evidence>
<sequence>MPTVYVSSPLSSESAFTSAQCGDCDCGPHRAGVDSQSGHRLSHNADSALRAGGVERRVNNSLSAALRLRHGLIGPVLLLPALLAALSGPAAAAYVAFENCLPESYVNNHPTPLQWVPKYVDASFEVTEPPMHTLRVTMWGNVTGAFTNVTLPSPESPDWTDPTKTDGKILDQPEPDAPNPKLTTLLSKINVLTYEPYRKTFKFCNGSLVNGSCPLAPVFDTNTSVSGSLASGASYADLFPSPTSVAPYNLPSVNMSHSFDSSYAFASFTATFLIIYGDSKGTNIGCVSATVTPDLGRLAWMIKYLPMLVLVLVGFATVFAGIFSPWGTSDIFHWSSNYGRDPDLLRLVTPGFGDCLQYIQFIVLTGGLTLNYPGFYQPIISQASWSALMFNHSFVSKDPGWISVQDGIYVTEGAYGLQKLARLAGLRNLADIWAGMMVWLLAIIAGMLVVFSAGFSLQWLYRFIQKIPEEDLRSKNIPFMIGNIVRIVLNYFLLPIVALSTFQLVVASNSPAYTVAMAVVSLILIIGFAAWLLYLIATTKPRAFLFDDLPTVLLYGPLYNTYSDEAAAFTLIPVLLTFIRGIAVGAVQPAGVAQVVILAICEVIQILTLHAFRPFHSPTSMNAYHTLFAALRLITVLLMIAFIPSLGVTDGPKGWIGYAILVTHAGVLVLGFLLNAVQTIVEVVARMLGAGGDDIRGQTRGGLSKIFGMRQLSRRMSRRMTGHPSRQSQLSSSAMLDADELSKTGYVMPSGRVRSESAGSMGMFTHRRHRSSSVYETLTFDAAPARQPESIAGSYTPTTPGEPSPYMVLPSPKTAVRPQGTFGFPAYDPYYRPPRQRRATVVEPSSSSATGPGGPGKAGDGSQNRNSVSGSLTLGDASEIGGENLGDATSAVAYGLPFNPRIDYSIREVDFYYRGRGERLNSEAPARKLGTGPADPTGPVASAVGWLRSIFGRRTKDRGKGFEVVRSARMPPAMMRAAGADIEDEQTQQGVPVAMDVLRSGPVDSEDDQEQRRKQLSRSTANPTSPDCVPLNGGRNSGDDDVYNMDASAARPPQGPPILPEINLVDSSGQEVPEQPPEVPRKSSKRKSWVKSQSMVATVGTSGTLSPPPSSTAPVASSRLPFESTPSQKSSADEFIHIDLGDPSPSLSAQGGDEEMPTAYGTVNRGSISRIDHEVDLLTGNARMAEVVDDRQGGVKRPTRPTPADTVPADFEPR</sequence>
<dbReference type="KEGG" id="cthr:CTHT_0010200"/>
<dbReference type="Pfam" id="PF14558">
    <property type="entry name" value="TRP_N"/>
    <property type="match status" value="1"/>
</dbReference>
<evidence type="ECO:0000256" key="1">
    <source>
        <dbReference type="ARBA" id="ARBA00004141"/>
    </source>
</evidence>
<evidence type="ECO:0000259" key="9">
    <source>
        <dbReference type="SMART" id="SM01320"/>
    </source>
</evidence>
<evidence type="ECO:0000313" key="10">
    <source>
        <dbReference type="EMBL" id="EGS23352.1"/>
    </source>
</evidence>
<feature type="domain" description="ML-like" evidence="9">
    <location>
        <begin position="90"/>
        <end position="298"/>
    </location>
</feature>
<comment type="similarity">
    <text evidence="2">Belongs to the transient receptor potential (TRP) ion channel family.</text>
</comment>
<evidence type="ECO:0000256" key="2">
    <source>
        <dbReference type="ARBA" id="ARBA00010642"/>
    </source>
</evidence>
<feature type="region of interest" description="Disordered" evidence="7">
    <location>
        <begin position="1000"/>
        <end position="1161"/>
    </location>
</feature>
<organism evidence="11">
    <name type="scientific">Chaetomium thermophilum (strain DSM 1495 / CBS 144.50 / IMI 039719)</name>
    <name type="common">Thermochaetoides thermophila</name>
    <dbReference type="NCBI Taxonomy" id="759272"/>
    <lineage>
        <taxon>Eukaryota</taxon>
        <taxon>Fungi</taxon>
        <taxon>Dikarya</taxon>
        <taxon>Ascomycota</taxon>
        <taxon>Pezizomycotina</taxon>
        <taxon>Sordariomycetes</taxon>
        <taxon>Sordariomycetidae</taxon>
        <taxon>Sordariales</taxon>
        <taxon>Chaetomiaceae</taxon>
        <taxon>Thermochaetoides</taxon>
    </lineage>
</organism>
<evidence type="ECO:0000256" key="7">
    <source>
        <dbReference type="SAM" id="MobiDB-lite"/>
    </source>
</evidence>
<feature type="region of interest" description="Disordered" evidence="7">
    <location>
        <begin position="819"/>
        <end position="875"/>
    </location>
</feature>
<feature type="region of interest" description="Disordered" evidence="7">
    <location>
        <begin position="1188"/>
        <end position="1214"/>
    </location>
</feature>
<feature type="transmembrane region" description="Helical" evidence="8">
    <location>
        <begin position="436"/>
        <end position="463"/>
    </location>
</feature>
<dbReference type="GO" id="GO:0016020">
    <property type="term" value="C:membrane"/>
    <property type="evidence" value="ECO:0007669"/>
    <property type="project" value="UniProtKB-SubCell"/>
</dbReference>
<reference evidence="10 11" key="1">
    <citation type="journal article" date="2011" name="Cell">
        <title>Insight into structure and assembly of the nuclear pore complex by utilizing the genome of a eukaryotic thermophile.</title>
        <authorList>
            <person name="Amlacher S."/>
            <person name="Sarges P."/>
            <person name="Flemming D."/>
            <person name="van Noort V."/>
            <person name="Kunze R."/>
            <person name="Devos D.P."/>
            <person name="Arumugam M."/>
            <person name="Bork P."/>
            <person name="Hurt E."/>
        </authorList>
    </citation>
    <scope>NUCLEOTIDE SEQUENCE [LARGE SCALE GENOMIC DNA]</scope>
    <source>
        <strain evidence="11">DSM 1495 / CBS 144.50 / IMI 039719</strain>
    </source>
</reference>
<keyword evidence="3 8" id="KW-0812">Transmembrane</keyword>
<feature type="transmembrane region" description="Helical" evidence="8">
    <location>
        <begin position="484"/>
        <end position="506"/>
    </location>
</feature>
<feature type="compositionally biased region" description="Basic and acidic residues" evidence="7">
    <location>
        <begin position="1131"/>
        <end position="1140"/>
    </location>
</feature>
<proteinExistence type="inferred from homology"/>
<feature type="transmembrane region" description="Helical" evidence="8">
    <location>
        <begin position="655"/>
        <end position="677"/>
    </location>
</feature>
<evidence type="ECO:0000256" key="3">
    <source>
        <dbReference type="ARBA" id="ARBA00022692"/>
    </source>
</evidence>
<dbReference type="OrthoDB" id="5312224at2759"/>
<feature type="compositionally biased region" description="Basic and acidic residues" evidence="7">
    <location>
        <begin position="161"/>
        <end position="171"/>
    </location>
</feature>
<dbReference type="STRING" id="759272.G0S0J1"/>
<evidence type="ECO:0000256" key="8">
    <source>
        <dbReference type="SAM" id="Phobius"/>
    </source>
</evidence>
<gene>
    <name evidence="10" type="ORF">CTHT_0010200</name>
</gene>
<dbReference type="PANTHER" id="PTHR31145:SF6">
    <property type="entry name" value="INTEGRAL MEMBRANE PROTEIN (AFU_ORTHOLOGUE AFUA_7G01610)"/>
    <property type="match status" value="1"/>
</dbReference>
<dbReference type="GO" id="GO:0055085">
    <property type="term" value="P:transmembrane transport"/>
    <property type="evidence" value="ECO:0007669"/>
    <property type="project" value="TreeGrafter"/>
</dbReference>
<dbReference type="RefSeq" id="XP_006691543.1">
    <property type="nucleotide sequence ID" value="XM_006691480.1"/>
</dbReference>
<keyword evidence="5 8" id="KW-1133">Transmembrane helix</keyword>
<dbReference type="Proteomes" id="UP000008066">
    <property type="component" value="Unassembled WGS sequence"/>
</dbReference>
<dbReference type="InterPro" id="IPR010308">
    <property type="entry name" value="TRP_C"/>
</dbReference>
<dbReference type="AlphaFoldDB" id="G0S0J1"/>
<dbReference type="InterPro" id="IPR032800">
    <property type="entry name" value="TRP_N"/>
</dbReference>
<comment type="subcellular location">
    <subcellularLocation>
        <location evidence="1">Membrane</location>
        <topology evidence="1">Multi-pass membrane protein</topology>
    </subcellularLocation>
</comment>
<dbReference type="GeneID" id="18255058"/>
<evidence type="ECO:0000256" key="6">
    <source>
        <dbReference type="ARBA" id="ARBA00023136"/>
    </source>
</evidence>
<dbReference type="eggNOG" id="ENOG502R2RV">
    <property type="taxonomic scope" value="Eukaryota"/>
</dbReference>
<dbReference type="OMA" id="DIWAGMM"/>
<feature type="compositionally biased region" description="Low complexity" evidence="7">
    <location>
        <begin position="1090"/>
        <end position="1105"/>
    </location>
</feature>
<accession>G0S0J1</accession>
<feature type="transmembrane region" description="Helical" evidence="8">
    <location>
        <begin position="304"/>
        <end position="326"/>
    </location>
</feature>
<dbReference type="Pfam" id="PF06011">
    <property type="entry name" value="TRP"/>
    <property type="match status" value="1"/>
</dbReference>
<feature type="region of interest" description="Disordered" evidence="7">
    <location>
        <begin position="785"/>
        <end position="806"/>
    </location>
</feature>
<feature type="region of interest" description="Disordered" evidence="7">
    <location>
        <begin position="150"/>
        <end position="177"/>
    </location>
</feature>
<keyword evidence="4" id="KW-0732">Signal</keyword>
<keyword evidence="6 8" id="KW-0472">Membrane</keyword>
<feature type="transmembrane region" description="Helical" evidence="8">
    <location>
        <begin position="512"/>
        <end position="536"/>
    </location>
</feature>
<dbReference type="HOGENOM" id="CLU_004278_0_0_1"/>
<feature type="transmembrane region" description="Helical" evidence="8">
    <location>
        <begin position="72"/>
        <end position="97"/>
    </location>
</feature>
<dbReference type="EMBL" id="GL988037">
    <property type="protein sequence ID" value="EGS23352.1"/>
    <property type="molecule type" value="Genomic_DNA"/>
</dbReference>
<dbReference type="SMART" id="SM01320">
    <property type="entry name" value="TRP_N"/>
    <property type="match status" value="1"/>
</dbReference>
<feature type="transmembrane region" description="Helical" evidence="8">
    <location>
        <begin position="592"/>
        <end position="612"/>
    </location>
</feature>
<evidence type="ECO:0000256" key="5">
    <source>
        <dbReference type="ARBA" id="ARBA00022989"/>
    </source>
</evidence>
<keyword evidence="11" id="KW-1185">Reference proteome</keyword>
<protein>
    <recommendedName>
        <fullName evidence="9">ML-like domain-containing protein</fullName>
    </recommendedName>
</protein>
<feature type="compositionally biased region" description="Polar residues" evidence="7">
    <location>
        <begin position="863"/>
        <end position="872"/>
    </location>
</feature>
<dbReference type="InterPro" id="IPR040241">
    <property type="entry name" value="TRP_Flc/Pkd2-like"/>
</dbReference>
<feature type="transmembrane region" description="Helical" evidence="8">
    <location>
        <begin position="624"/>
        <end position="643"/>
    </location>
</feature>
<dbReference type="PANTHER" id="PTHR31145">
    <property type="entry name" value="INTEGRAL MEMBRANE PROTEIN (AFU_ORTHOLOGUE AFUA_7G01610)"/>
    <property type="match status" value="1"/>
</dbReference>
<evidence type="ECO:0000313" key="11">
    <source>
        <dbReference type="Proteomes" id="UP000008066"/>
    </source>
</evidence>